<organism evidence="1 2">
    <name type="scientific">Nicotiana tabacum</name>
    <name type="common">Common tobacco</name>
    <dbReference type="NCBI Taxonomy" id="4097"/>
    <lineage>
        <taxon>Eukaryota</taxon>
        <taxon>Viridiplantae</taxon>
        <taxon>Streptophyta</taxon>
        <taxon>Embryophyta</taxon>
        <taxon>Tracheophyta</taxon>
        <taxon>Spermatophyta</taxon>
        <taxon>Magnoliopsida</taxon>
        <taxon>eudicotyledons</taxon>
        <taxon>Gunneridae</taxon>
        <taxon>Pentapetalae</taxon>
        <taxon>asterids</taxon>
        <taxon>lamiids</taxon>
        <taxon>Solanales</taxon>
        <taxon>Solanaceae</taxon>
        <taxon>Nicotianoideae</taxon>
        <taxon>Nicotianeae</taxon>
        <taxon>Nicotiana</taxon>
    </lineage>
</organism>
<dbReference type="OrthoDB" id="1305643at2759"/>
<dbReference type="OMA" id="ESHEEPN"/>
<protein>
    <submittedName>
        <fullName evidence="2">Mitochondrial protein AtMg00820</fullName>
    </submittedName>
</protein>
<reference evidence="2" key="2">
    <citation type="submission" date="2025-08" db="UniProtKB">
        <authorList>
            <consortium name="RefSeq"/>
        </authorList>
    </citation>
    <scope>IDENTIFICATION</scope>
    <source>
        <tissue evidence="2">Leaf</tissue>
    </source>
</reference>
<dbReference type="RefSeq" id="XP_016441589.1">
    <property type="nucleotide sequence ID" value="XM_016586103.1"/>
</dbReference>
<dbReference type="GeneID" id="107767183"/>
<sequence length="147" mass="16548">MSSDTVDNQIDQDLILNPSGNGNSQSQNPSDEPGFQLRKSARKNIPKCTYEIEDYIFLVSPTEMDEPKSVTEALSSPGKNEWMKAMKEELKSIKINKVWDLVDLLSGHRAIGNKWVLKVKRKADGSIERYKARLVAKGFSQEAGIDY</sequence>
<dbReference type="AlphaFoldDB" id="A0A1S3XNZ6"/>
<dbReference type="STRING" id="4097.A0A1S3XNZ6"/>
<accession>A0A1S3XNZ6</accession>
<dbReference type="RefSeq" id="XP_016441589.2">
    <property type="nucleotide sequence ID" value="XM_016586103.2"/>
</dbReference>
<dbReference type="Proteomes" id="UP000790787">
    <property type="component" value="Chromosome 8"/>
</dbReference>
<gene>
    <name evidence="2" type="primary">LOC107767183</name>
</gene>
<dbReference type="Pfam" id="PF07727">
    <property type="entry name" value="RVT_2"/>
    <property type="match status" value="1"/>
</dbReference>
<proteinExistence type="predicted"/>
<evidence type="ECO:0000313" key="2">
    <source>
        <dbReference type="RefSeq" id="XP_016441589.2"/>
    </source>
</evidence>
<evidence type="ECO:0000313" key="1">
    <source>
        <dbReference type="Proteomes" id="UP000790787"/>
    </source>
</evidence>
<dbReference type="InterPro" id="IPR013103">
    <property type="entry name" value="RVT_2"/>
</dbReference>
<name>A0A1S3XNZ6_TOBAC</name>
<dbReference type="KEGG" id="nta:107767183"/>
<dbReference type="PaxDb" id="4097-A0A1S3XNZ6"/>
<reference evidence="1" key="1">
    <citation type="journal article" date="2014" name="Nat. Commun.">
        <title>The tobacco genome sequence and its comparison with those of tomato and potato.</title>
        <authorList>
            <person name="Sierro N."/>
            <person name="Battey J.N."/>
            <person name="Ouadi S."/>
            <person name="Bakaher N."/>
            <person name="Bovet L."/>
            <person name="Willig A."/>
            <person name="Goepfert S."/>
            <person name="Peitsch M.C."/>
            <person name="Ivanov N.V."/>
        </authorList>
    </citation>
    <scope>NUCLEOTIDE SEQUENCE [LARGE SCALE GENOMIC DNA]</scope>
</reference>
<keyword evidence="1" id="KW-1185">Reference proteome</keyword>